<feature type="compositionally biased region" description="Polar residues" evidence="2">
    <location>
        <begin position="52"/>
        <end position="68"/>
    </location>
</feature>
<name>A0A8K0VWH9_9PLEO</name>
<dbReference type="GO" id="GO:0008270">
    <property type="term" value="F:zinc ion binding"/>
    <property type="evidence" value="ECO:0007669"/>
    <property type="project" value="InterPro"/>
</dbReference>
<reference evidence="4" key="1">
    <citation type="journal article" date="2021" name="Nat. Commun.">
        <title>Genetic determinants of endophytism in the Arabidopsis root mycobiome.</title>
        <authorList>
            <person name="Mesny F."/>
            <person name="Miyauchi S."/>
            <person name="Thiergart T."/>
            <person name="Pickel B."/>
            <person name="Atanasova L."/>
            <person name="Karlsson M."/>
            <person name="Huettel B."/>
            <person name="Barry K.W."/>
            <person name="Haridas S."/>
            <person name="Chen C."/>
            <person name="Bauer D."/>
            <person name="Andreopoulos W."/>
            <person name="Pangilinan J."/>
            <person name="LaButti K."/>
            <person name="Riley R."/>
            <person name="Lipzen A."/>
            <person name="Clum A."/>
            <person name="Drula E."/>
            <person name="Henrissat B."/>
            <person name="Kohler A."/>
            <person name="Grigoriev I.V."/>
            <person name="Martin F.M."/>
            <person name="Hacquard S."/>
        </authorList>
    </citation>
    <scope>NUCLEOTIDE SEQUENCE</scope>
    <source>
        <strain evidence="4">MPI-SDFR-AT-0120</strain>
    </source>
</reference>
<sequence>MSETNATPNKRRAASDADIAAASANDIAGARKRRAFLQTMGQQLREFGVDGTSPQDHNRTTFGTSPASNARPASHSANLAAPNHNVDTPESDAAPGEDDQLPAGAAKSASKWLWSANEVLPVTSSGRVPSLKFEDLLDWSQSYFDHWHPAFPYLHAPSLIDYMRHVSQNGLQLVSSSNVFHHIIIRTIMSISVADRRQTSAANASNKALPSFLVFHSFNDAISSVQLVLTEESSILSLQALVSVQLFLITMHRYNAASRLEGLAVRLAFQLGLHRCPHKASPAPYAEAGLRKRLFWSIYCIDRYICIRLGTPLGVRSDEMDVCFPHGERHDPREVEFSEQDDRLSFLEFLARHASIRGTIMETRTRSALRDDYNDEDQVMEVEAEHTKWWNTVDEYLSNDNGKQNIIKAHQVTLLVLRFESVLALHRSVLARSKKNSTYNAALQRCISASRSIINTLHKALKGFGAFDGSPGSNGYESTPLLWPSFTWAVWMSVFIIVFAATEGQLARQVALRLSDRSIEILQHLGLRGTSWPEACIVAVQNLTARLREGNSRSTTAGPGPGAGASADVSSSSASSAVAARIGAPMRLHARGLEYQTSGRNTPRGQSVMPPGMLQSMSNNATMVAQSTASANTLNAFNMSANNWHGSDMVPQVGAYLGGAGNFLGIAQQSSDNPLPNDEIMHLFNGEDMGFWFGENTGYGGFTFADGHYH</sequence>
<dbReference type="PANTHER" id="PTHR46910:SF9">
    <property type="entry name" value="MISCELLANEOUS ZN(II)2CYS6 TRANSCRIPTION FACTOR (EUROFUNG)"/>
    <property type="match status" value="1"/>
</dbReference>
<feature type="compositionally biased region" description="Polar residues" evidence="2">
    <location>
        <begin position="595"/>
        <end position="605"/>
    </location>
</feature>
<organism evidence="4 5">
    <name type="scientific">Paraphoma chrysanthemicola</name>
    <dbReference type="NCBI Taxonomy" id="798071"/>
    <lineage>
        <taxon>Eukaryota</taxon>
        <taxon>Fungi</taxon>
        <taxon>Dikarya</taxon>
        <taxon>Ascomycota</taxon>
        <taxon>Pezizomycotina</taxon>
        <taxon>Dothideomycetes</taxon>
        <taxon>Pleosporomycetidae</taxon>
        <taxon>Pleosporales</taxon>
        <taxon>Pleosporineae</taxon>
        <taxon>Phaeosphaeriaceae</taxon>
        <taxon>Paraphoma</taxon>
    </lineage>
</organism>
<comment type="caution">
    <text evidence="4">The sequence shown here is derived from an EMBL/GenBank/DDBJ whole genome shotgun (WGS) entry which is preliminary data.</text>
</comment>
<proteinExistence type="predicted"/>
<evidence type="ECO:0000313" key="5">
    <source>
        <dbReference type="Proteomes" id="UP000813461"/>
    </source>
</evidence>
<dbReference type="EMBL" id="JAGMVJ010000015">
    <property type="protein sequence ID" value="KAH7080911.1"/>
    <property type="molecule type" value="Genomic_DNA"/>
</dbReference>
<dbReference type="InterPro" id="IPR007219">
    <property type="entry name" value="XnlR_reg_dom"/>
</dbReference>
<evidence type="ECO:0000313" key="4">
    <source>
        <dbReference type="EMBL" id="KAH7080911.1"/>
    </source>
</evidence>
<evidence type="ECO:0000259" key="3">
    <source>
        <dbReference type="SMART" id="SM00906"/>
    </source>
</evidence>
<evidence type="ECO:0000256" key="1">
    <source>
        <dbReference type="ARBA" id="ARBA00023242"/>
    </source>
</evidence>
<gene>
    <name evidence="4" type="ORF">FB567DRAFT_595241</name>
</gene>
<keyword evidence="5" id="KW-1185">Reference proteome</keyword>
<keyword evidence="1" id="KW-0539">Nucleus</keyword>
<dbReference type="CDD" id="cd12148">
    <property type="entry name" value="fungal_TF_MHR"/>
    <property type="match status" value="1"/>
</dbReference>
<dbReference type="InterPro" id="IPR050987">
    <property type="entry name" value="AtrR-like"/>
</dbReference>
<dbReference type="GO" id="GO:0003700">
    <property type="term" value="F:DNA-binding transcription factor activity"/>
    <property type="evidence" value="ECO:0007669"/>
    <property type="project" value="InterPro"/>
</dbReference>
<feature type="domain" description="Xylanolytic transcriptional activator regulatory" evidence="3">
    <location>
        <begin position="257"/>
        <end position="331"/>
    </location>
</feature>
<feature type="compositionally biased region" description="Low complexity" evidence="2">
    <location>
        <begin position="554"/>
        <end position="569"/>
    </location>
</feature>
<dbReference type="PANTHER" id="PTHR46910">
    <property type="entry name" value="TRANSCRIPTION FACTOR PDR1"/>
    <property type="match status" value="1"/>
</dbReference>
<dbReference type="GO" id="GO:0003677">
    <property type="term" value="F:DNA binding"/>
    <property type="evidence" value="ECO:0007669"/>
    <property type="project" value="InterPro"/>
</dbReference>
<evidence type="ECO:0000256" key="2">
    <source>
        <dbReference type="SAM" id="MobiDB-lite"/>
    </source>
</evidence>
<dbReference type="GO" id="GO:0006351">
    <property type="term" value="P:DNA-templated transcription"/>
    <property type="evidence" value="ECO:0007669"/>
    <property type="project" value="InterPro"/>
</dbReference>
<feature type="region of interest" description="Disordered" evidence="2">
    <location>
        <begin position="550"/>
        <end position="569"/>
    </location>
</feature>
<feature type="region of interest" description="Disordered" evidence="2">
    <location>
        <begin position="45"/>
        <end position="103"/>
    </location>
</feature>
<dbReference type="Proteomes" id="UP000813461">
    <property type="component" value="Unassembled WGS sequence"/>
</dbReference>
<feature type="region of interest" description="Disordered" evidence="2">
    <location>
        <begin position="594"/>
        <end position="613"/>
    </location>
</feature>
<dbReference type="OrthoDB" id="3266505at2759"/>
<dbReference type="AlphaFoldDB" id="A0A8K0VWH9"/>
<dbReference type="SMART" id="SM00906">
    <property type="entry name" value="Fungal_trans"/>
    <property type="match status" value="1"/>
</dbReference>
<dbReference type="Pfam" id="PF04082">
    <property type="entry name" value="Fungal_trans"/>
    <property type="match status" value="1"/>
</dbReference>
<protein>
    <submittedName>
        <fullName evidence="4">Fungal-specific transcription factor domain-containing protein</fullName>
    </submittedName>
</protein>
<accession>A0A8K0VWH9</accession>